<dbReference type="AlphaFoldDB" id="A0A7C8IZ95"/>
<gene>
    <name evidence="1" type="ORF">GQX73_g3623</name>
</gene>
<protein>
    <submittedName>
        <fullName evidence="1">Uncharacterized protein</fullName>
    </submittedName>
</protein>
<keyword evidence="2" id="KW-1185">Reference proteome</keyword>
<name>A0A7C8IZ95_9PEZI</name>
<proteinExistence type="predicted"/>
<accession>A0A7C8IZ95</accession>
<dbReference type="Proteomes" id="UP000481858">
    <property type="component" value="Unassembled WGS sequence"/>
</dbReference>
<comment type="caution">
    <text evidence="1">The sequence shown here is derived from an EMBL/GenBank/DDBJ whole genome shotgun (WGS) entry which is preliminary data.</text>
</comment>
<reference evidence="1 2" key="1">
    <citation type="submission" date="2019-12" db="EMBL/GenBank/DDBJ databases">
        <title>Draft genome sequence of the ascomycete Xylaria multiplex DSM 110363.</title>
        <authorList>
            <person name="Buettner E."/>
            <person name="Kellner H."/>
        </authorList>
    </citation>
    <scope>NUCLEOTIDE SEQUENCE [LARGE SCALE GENOMIC DNA]</scope>
    <source>
        <strain evidence="1 2">DSM 110363</strain>
    </source>
</reference>
<sequence length="107" mass="11838">MHARGVTANRNSIGGLNAYNLLDTEDGGLMEAVEFMAYGLWLLLQWMDPYSPWGLLQYASRLSAAAGDLSLCIISVVGGERGDGWRRPTMTYLGTERHNLNLRLSYG</sequence>
<organism evidence="1 2">
    <name type="scientific">Xylaria multiplex</name>
    <dbReference type="NCBI Taxonomy" id="323545"/>
    <lineage>
        <taxon>Eukaryota</taxon>
        <taxon>Fungi</taxon>
        <taxon>Dikarya</taxon>
        <taxon>Ascomycota</taxon>
        <taxon>Pezizomycotina</taxon>
        <taxon>Sordariomycetes</taxon>
        <taxon>Xylariomycetidae</taxon>
        <taxon>Xylariales</taxon>
        <taxon>Xylariaceae</taxon>
        <taxon>Xylaria</taxon>
    </lineage>
</organism>
<dbReference type="InParanoid" id="A0A7C8IZ95"/>
<evidence type="ECO:0000313" key="1">
    <source>
        <dbReference type="EMBL" id="KAF2969982.1"/>
    </source>
</evidence>
<dbReference type="EMBL" id="WUBL01000029">
    <property type="protein sequence ID" value="KAF2969982.1"/>
    <property type="molecule type" value="Genomic_DNA"/>
</dbReference>
<evidence type="ECO:0000313" key="2">
    <source>
        <dbReference type="Proteomes" id="UP000481858"/>
    </source>
</evidence>